<evidence type="ECO:0000256" key="3">
    <source>
        <dbReference type="ARBA" id="ARBA00010345"/>
    </source>
</evidence>
<dbReference type="Pfam" id="PF08320">
    <property type="entry name" value="PIG-X"/>
    <property type="match status" value="1"/>
</dbReference>
<evidence type="ECO:0000256" key="9">
    <source>
        <dbReference type="ARBA" id="ARBA00023180"/>
    </source>
</evidence>
<comment type="similarity">
    <text evidence="3 10">Belongs to the PIGX family.</text>
</comment>
<keyword evidence="7 10" id="KW-1133">Transmembrane helix</keyword>
<evidence type="ECO:0000313" key="12">
    <source>
        <dbReference type="Proteomes" id="UP001497644"/>
    </source>
</evidence>
<name>A0AAV2PDK5_9HYME</name>
<keyword evidence="12" id="KW-1185">Reference proteome</keyword>
<keyword evidence="10" id="KW-0732">Signal</keyword>
<keyword evidence="6 10" id="KW-0256">Endoplasmic reticulum</keyword>
<dbReference type="GO" id="GO:0005789">
    <property type="term" value="C:endoplasmic reticulum membrane"/>
    <property type="evidence" value="ECO:0007669"/>
    <property type="project" value="UniProtKB-SubCell"/>
</dbReference>
<evidence type="ECO:0000256" key="6">
    <source>
        <dbReference type="ARBA" id="ARBA00022824"/>
    </source>
</evidence>
<dbReference type="Proteomes" id="UP001497644">
    <property type="component" value="Chromosome 9"/>
</dbReference>
<comment type="function">
    <text evidence="10">Stabilizing subunit of the glycosylphosphatidylinositol-mannosyltransferase I complex which catalyzes the transfer of the first mannose, via an alpha-1,4 bond from a dolichol-phosphate-mannose (Dol-P-Man) to the glucosaminyl acyl phosphatidylinositol (GlcN-(acyl)PI) intermediate to generate alpha-D-Man-(1-&gt;4)-alpha-D-GlcN-(1-&gt;6)-(1-radyl,2-acyl-sn-glycero-3-phospho)-2-acyl-inositol and participates in the sixth step of the glycosylphosphatidylinositol-anchor biosynthesis. Probably acts by stabilizing the mannosyltransferase PIGM.</text>
</comment>
<dbReference type="EMBL" id="OZ034832">
    <property type="protein sequence ID" value="CAL1689629.1"/>
    <property type="molecule type" value="Genomic_DNA"/>
</dbReference>
<keyword evidence="5 10" id="KW-0812">Transmembrane</keyword>
<proteinExistence type="inferred from homology"/>
<dbReference type="SMART" id="SM00780">
    <property type="entry name" value="PIG-X"/>
    <property type="match status" value="1"/>
</dbReference>
<feature type="signal peptide" evidence="10">
    <location>
        <begin position="1"/>
        <end position="32"/>
    </location>
</feature>
<dbReference type="PANTHER" id="PTHR28650:SF1">
    <property type="entry name" value="PHOSPHATIDYLINOSITOL-GLYCAN BIOSYNTHESIS CLASS X PROTEIN"/>
    <property type="match status" value="1"/>
</dbReference>
<evidence type="ECO:0000256" key="8">
    <source>
        <dbReference type="ARBA" id="ARBA00023136"/>
    </source>
</evidence>
<evidence type="ECO:0000256" key="5">
    <source>
        <dbReference type="ARBA" id="ARBA00022692"/>
    </source>
</evidence>
<dbReference type="AlphaFoldDB" id="A0AAV2PDK5"/>
<keyword evidence="9" id="KW-0325">Glycoprotein</keyword>
<comment type="pathway">
    <text evidence="2 10">Glycolipid biosynthesis; glycosylphosphatidylinositol-anchor biosynthesis.</text>
</comment>
<sequence length="239" mass="26835">MIVHASESNFSRIVATLILWMRCAQICGGIEAEIELDVEGRGFHRTLIYRVYFKDFTNDDCQAAIYMELPSALYVNVDEVAELRRRGASTICSIGETDVELFAEKAGRQNVTACASVSSSSSNLMIPLHQRYRYAHETGGYVEAIVPEPKMLLGCRERIRDHRVSKTDLCEPCVSLAVKWREIPYRMLNDRAYVWPIPVGDSSLSTFVTCITLLATVIGGIFIAHAIRTNTSKNHPKED</sequence>
<evidence type="ECO:0000256" key="7">
    <source>
        <dbReference type="ARBA" id="ARBA00022989"/>
    </source>
</evidence>
<protein>
    <recommendedName>
        <fullName evidence="10">Phosphatidylinositol-glycan biosynthesis class X protein</fullName>
    </recommendedName>
</protein>
<keyword evidence="4 10" id="KW-0337">GPI-anchor biosynthesis</keyword>
<evidence type="ECO:0000256" key="10">
    <source>
        <dbReference type="RuleBase" id="RU366056"/>
    </source>
</evidence>
<evidence type="ECO:0000256" key="2">
    <source>
        <dbReference type="ARBA" id="ARBA00004687"/>
    </source>
</evidence>
<dbReference type="PANTHER" id="PTHR28650">
    <property type="entry name" value="PHOSPHATIDYLINOSITOL-GLYCAN BIOSYNTHESIS CLASS X PROTEIN"/>
    <property type="match status" value="1"/>
</dbReference>
<feature type="transmembrane region" description="Helical" evidence="10">
    <location>
        <begin position="204"/>
        <end position="227"/>
    </location>
</feature>
<keyword evidence="8 10" id="KW-0472">Membrane</keyword>
<dbReference type="GO" id="GO:0006506">
    <property type="term" value="P:GPI anchor biosynthetic process"/>
    <property type="evidence" value="ECO:0007669"/>
    <property type="project" value="UniProtKB-KW"/>
</dbReference>
<comment type="subcellular location">
    <subcellularLocation>
        <location evidence="1 10">Endoplasmic reticulum membrane</location>
        <topology evidence="1 10">Single-pass membrane protein</topology>
    </subcellularLocation>
</comment>
<gene>
    <name evidence="11" type="ORF">LPLAT_LOCUS14515</name>
</gene>
<dbReference type="InterPro" id="IPR040039">
    <property type="entry name" value="PIGX"/>
</dbReference>
<evidence type="ECO:0000256" key="4">
    <source>
        <dbReference type="ARBA" id="ARBA00022502"/>
    </source>
</evidence>
<organism evidence="11 12">
    <name type="scientific">Lasius platythorax</name>
    <dbReference type="NCBI Taxonomy" id="488582"/>
    <lineage>
        <taxon>Eukaryota</taxon>
        <taxon>Metazoa</taxon>
        <taxon>Ecdysozoa</taxon>
        <taxon>Arthropoda</taxon>
        <taxon>Hexapoda</taxon>
        <taxon>Insecta</taxon>
        <taxon>Pterygota</taxon>
        <taxon>Neoptera</taxon>
        <taxon>Endopterygota</taxon>
        <taxon>Hymenoptera</taxon>
        <taxon>Apocrita</taxon>
        <taxon>Aculeata</taxon>
        <taxon>Formicoidea</taxon>
        <taxon>Formicidae</taxon>
        <taxon>Formicinae</taxon>
        <taxon>Lasius</taxon>
        <taxon>Lasius</taxon>
    </lineage>
</organism>
<accession>A0AAV2PDK5</accession>
<reference evidence="11" key="1">
    <citation type="submission" date="2024-04" db="EMBL/GenBank/DDBJ databases">
        <authorList>
            <consortium name="Molecular Ecology Group"/>
        </authorList>
    </citation>
    <scope>NUCLEOTIDE SEQUENCE</scope>
</reference>
<feature type="chain" id="PRO_5043092670" description="Phosphatidylinositol-glycan biosynthesis class X protein" evidence="10">
    <location>
        <begin position="33"/>
        <end position="239"/>
    </location>
</feature>
<evidence type="ECO:0000313" key="11">
    <source>
        <dbReference type="EMBL" id="CAL1689629.1"/>
    </source>
</evidence>
<evidence type="ECO:0000256" key="1">
    <source>
        <dbReference type="ARBA" id="ARBA00004389"/>
    </source>
</evidence>
<dbReference type="InterPro" id="IPR013233">
    <property type="entry name" value="PIG-X/PBN1"/>
</dbReference>